<evidence type="ECO:0000313" key="11">
    <source>
        <dbReference type="Proteomes" id="UP001474421"/>
    </source>
</evidence>
<keyword evidence="8" id="KW-0823">Tryptophan catabolism</keyword>
<dbReference type="EMBL" id="JAOTOJ010000010">
    <property type="protein sequence ID" value="KAK9395242.1"/>
    <property type="molecule type" value="Genomic_DNA"/>
</dbReference>
<evidence type="ECO:0000256" key="9">
    <source>
        <dbReference type="PIRSR" id="PIRSR600898-1"/>
    </source>
</evidence>
<keyword evidence="11" id="KW-1185">Reference proteome</keyword>
<dbReference type="GO" id="GO:0034354">
    <property type="term" value="P:'de novo' NAD+ biosynthetic process from L-tryptophan"/>
    <property type="evidence" value="ECO:0007669"/>
    <property type="project" value="TreeGrafter"/>
</dbReference>
<dbReference type="GO" id="GO:0020037">
    <property type="term" value="F:heme binding"/>
    <property type="evidence" value="ECO:0007669"/>
    <property type="project" value="InterPro"/>
</dbReference>
<dbReference type="Pfam" id="PF01231">
    <property type="entry name" value="IDO"/>
    <property type="match status" value="1"/>
</dbReference>
<sequence>MEIAHRLVYLIESHQLRAQVNQIPLLSCQYLQGHRELYLAHMVLSFITMAYVWQEGEKEVPKILPRNLAIPFGEVSEMLGLPPILVHTDFVLVNWKKKNPHGNLEPIVSLPGGTSTVGFILVTFLAEKAAAPGLKAIAKAVNGLLQPDDKILAEALQEVTNTLQEMTQTLKKMHDYVDPSVFYGVTRIFFSGWKDNPVLPEGLLYEGLCEQPMAYSGGSAAQSSTLHAFDELLGIQHQKESAAFLHRMRKYMPPPHQAFIEEIQSVPPLKDHVLSSGNKDLQSLYNKCVAALSELRTYHITMVTKYIVIAAKKAKDKLNKIPQTTSPPSFLEGVGTGGSRVLKFLKSVRDTTREAMVQL</sequence>
<proteinExistence type="inferred from homology"/>
<dbReference type="InterPro" id="IPR037217">
    <property type="entry name" value="Trp/Indoleamine_2_3_dOase-like"/>
</dbReference>
<dbReference type="PANTHER" id="PTHR28657:SF4">
    <property type="entry name" value="INDOLEAMINE 2,3-DIOXYGENASE 2"/>
    <property type="match status" value="1"/>
</dbReference>
<evidence type="ECO:0000256" key="1">
    <source>
        <dbReference type="ARBA" id="ARBA00007119"/>
    </source>
</evidence>
<feature type="binding site" description="proximal binding residue" evidence="9">
    <location>
        <position position="299"/>
    </location>
    <ligand>
        <name>heme b</name>
        <dbReference type="ChEBI" id="CHEBI:60344"/>
    </ligand>
    <ligandPart>
        <name>Fe</name>
        <dbReference type="ChEBI" id="CHEBI:18248"/>
    </ligandPart>
</feature>
<organism evidence="10 11">
    <name type="scientific">Crotalus adamanteus</name>
    <name type="common">Eastern diamondback rattlesnake</name>
    <dbReference type="NCBI Taxonomy" id="8729"/>
    <lineage>
        <taxon>Eukaryota</taxon>
        <taxon>Metazoa</taxon>
        <taxon>Chordata</taxon>
        <taxon>Craniata</taxon>
        <taxon>Vertebrata</taxon>
        <taxon>Euteleostomi</taxon>
        <taxon>Lepidosauria</taxon>
        <taxon>Squamata</taxon>
        <taxon>Bifurcata</taxon>
        <taxon>Unidentata</taxon>
        <taxon>Episquamata</taxon>
        <taxon>Toxicofera</taxon>
        <taxon>Serpentes</taxon>
        <taxon>Colubroidea</taxon>
        <taxon>Viperidae</taxon>
        <taxon>Crotalinae</taxon>
        <taxon>Crotalus</taxon>
    </lineage>
</organism>
<keyword evidence="3 9" id="KW-0479">Metal-binding</keyword>
<dbReference type="FunFam" id="1.20.58.480:FF:000003">
    <property type="entry name" value="Indoleamine 2,3-dioxygenase 1"/>
    <property type="match status" value="1"/>
</dbReference>
<dbReference type="GO" id="GO:0019441">
    <property type="term" value="P:L-tryptophan catabolic process to kynurenine"/>
    <property type="evidence" value="ECO:0007669"/>
    <property type="project" value="InterPro"/>
</dbReference>
<evidence type="ECO:0000256" key="3">
    <source>
        <dbReference type="ARBA" id="ARBA00022723"/>
    </source>
</evidence>
<evidence type="ECO:0000256" key="2">
    <source>
        <dbReference type="ARBA" id="ARBA00022617"/>
    </source>
</evidence>
<evidence type="ECO:0000256" key="4">
    <source>
        <dbReference type="ARBA" id="ARBA00022859"/>
    </source>
</evidence>
<evidence type="ECO:0000256" key="7">
    <source>
        <dbReference type="ARBA" id="ARBA00023004"/>
    </source>
</evidence>
<dbReference type="AlphaFoldDB" id="A0AAW1AZW5"/>
<dbReference type="GO" id="GO:0002376">
    <property type="term" value="P:immune system process"/>
    <property type="evidence" value="ECO:0007669"/>
    <property type="project" value="UniProtKB-KW"/>
</dbReference>
<keyword evidence="2 9" id="KW-0349">Heme</keyword>
<keyword evidence="7 9" id="KW-0408">Iron</keyword>
<reference evidence="10 11" key="1">
    <citation type="journal article" date="2024" name="Proc. Natl. Acad. Sci. U.S.A.">
        <title>The genetic regulatory architecture and epigenomic basis for age-related changes in rattlesnake venom.</title>
        <authorList>
            <person name="Hogan M.P."/>
            <person name="Holding M.L."/>
            <person name="Nystrom G.S."/>
            <person name="Colston T.J."/>
            <person name="Bartlett D.A."/>
            <person name="Mason A.J."/>
            <person name="Ellsworth S.A."/>
            <person name="Rautsaw R.M."/>
            <person name="Lawrence K.C."/>
            <person name="Strickland J.L."/>
            <person name="He B."/>
            <person name="Fraser P."/>
            <person name="Margres M.J."/>
            <person name="Gilbert D.M."/>
            <person name="Gibbs H.L."/>
            <person name="Parkinson C.L."/>
            <person name="Rokyta D.R."/>
        </authorList>
    </citation>
    <scope>NUCLEOTIDE SEQUENCE [LARGE SCALE GENOMIC DNA]</scope>
    <source>
        <strain evidence="10">DRR0105</strain>
    </source>
</reference>
<comment type="caution">
    <text evidence="10">The sequence shown here is derived from an EMBL/GenBank/DDBJ whole genome shotgun (WGS) entry which is preliminary data.</text>
</comment>
<accession>A0AAW1AZW5</accession>
<keyword evidence="5" id="KW-0223">Dioxygenase</keyword>
<dbReference type="GO" id="GO:0033754">
    <property type="term" value="F:indoleamine 2,3-dioxygenase activity"/>
    <property type="evidence" value="ECO:0007669"/>
    <property type="project" value="TreeGrafter"/>
</dbReference>
<gene>
    <name evidence="10" type="ORF">NXF25_014588</name>
</gene>
<dbReference type="GO" id="GO:0005737">
    <property type="term" value="C:cytoplasm"/>
    <property type="evidence" value="ECO:0007669"/>
    <property type="project" value="TreeGrafter"/>
</dbReference>
<dbReference type="PANTHER" id="PTHR28657">
    <property type="entry name" value="INDOLEAMINE 2,3-DIOXYGENASE"/>
    <property type="match status" value="1"/>
</dbReference>
<dbReference type="Gene3D" id="1.20.58.480">
    <property type="match status" value="1"/>
</dbReference>
<keyword evidence="4" id="KW-0391">Immunity</keyword>
<comment type="similarity">
    <text evidence="1">Belongs to the indoleamine 2,3-dioxygenase family.</text>
</comment>
<evidence type="ECO:0000313" key="10">
    <source>
        <dbReference type="EMBL" id="KAK9395242.1"/>
    </source>
</evidence>
<evidence type="ECO:0000256" key="8">
    <source>
        <dbReference type="ARBA" id="ARBA00023079"/>
    </source>
</evidence>
<evidence type="ECO:0000256" key="5">
    <source>
        <dbReference type="ARBA" id="ARBA00022964"/>
    </source>
</evidence>
<keyword evidence="6" id="KW-0560">Oxidoreductase</keyword>
<dbReference type="InterPro" id="IPR000898">
    <property type="entry name" value="Indolamine_dOase"/>
</dbReference>
<dbReference type="GO" id="GO:0004833">
    <property type="term" value="F:L-tryptophan 2,3-dioxygenase activity"/>
    <property type="evidence" value="ECO:0007669"/>
    <property type="project" value="TreeGrafter"/>
</dbReference>
<evidence type="ECO:0000256" key="6">
    <source>
        <dbReference type="ARBA" id="ARBA00023002"/>
    </source>
</evidence>
<dbReference type="GO" id="GO:0046872">
    <property type="term" value="F:metal ion binding"/>
    <property type="evidence" value="ECO:0007669"/>
    <property type="project" value="UniProtKB-KW"/>
</dbReference>
<dbReference type="Proteomes" id="UP001474421">
    <property type="component" value="Unassembled WGS sequence"/>
</dbReference>
<protein>
    <submittedName>
        <fullName evidence="10">Indoleamine 2-3-dioxygenase 2</fullName>
    </submittedName>
</protein>
<name>A0AAW1AZW5_CROAD</name>
<dbReference type="SUPFAM" id="SSF140959">
    <property type="entry name" value="Indolic compounds 2,3-dioxygenase-like"/>
    <property type="match status" value="1"/>
</dbReference>